<gene>
    <name evidence="3" type="ORF">TeGR_g13814</name>
</gene>
<evidence type="ECO:0000313" key="3">
    <source>
        <dbReference type="EMBL" id="GMI31059.1"/>
    </source>
</evidence>
<feature type="transmembrane region" description="Helical" evidence="1">
    <location>
        <begin position="25"/>
        <end position="46"/>
    </location>
</feature>
<dbReference type="PANTHER" id="PTHR12879:SF8">
    <property type="entry name" value="SPHINGOLIPID DELTA(4)-DESATURASE DES1"/>
    <property type="match status" value="1"/>
</dbReference>
<name>A0ABQ6MS38_9STRA</name>
<dbReference type="EMBL" id="BRYB01001684">
    <property type="protein sequence ID" value="GMI31059.1"/>
    <property type="molecule type" value="Genomic_DNA"/>
</dbReference>
<sequence>MFVNPKDPSTGEFVNYATQLTFDAIIYHFYGAWGVAYLVLGTLLGMGLHPVAGHFIAEHYVMNEDQETYSYYGPLNWLCFNVGYHNEHHDFPFIAGTNLPKVREIAPEFYDAVPHYHSWSKVILDYIVDDKVGPFARYKRVTTSEQERADLKKRGGLVK</sequence>
<keyword evidence="1" id="KW-1133">Transmembrane helix</keyword>
<accession>A0ABQ6MS38</accession>
<reference evidence="3 4" key="1">
    <citation type="journal article" date="2023" name="Commun. Biol.">
        <title>Genome analysis of Parmales, the sister group of diatoms, reveals the evolutionary specialization of diatoms from phago-mixotrophs to photoautotrophs.</title>
        <authorList>
            <person name="Ban H."/>
            <person name="Sato S."/>
            <person name="Yoshikawa S."/>
            <person name="Yamada K."/>
            <person name="Nakamura Y."/>
            <person name="Ichinomiya M."/>
            <person name="Sato N."/>
            <person name="Blanc-Mathieu R."/>
            <person name="Endo H."/>
            <person name="Kuwata A."/>
            <person name="Ogata H."/>
        </authorList>
    </citation>
    <scope>NUCLEOTIDE SEQUENCE [LARGE SCALE GENOMIC DNA]</scope>
</reference>
<dbReference type="Proteomes" id="UP001165060">
    <property type="component" value="Unassembled WGS sequence"/>
</dbReference>
<comment type="caution">
    <text evidence="3">The sequence shown here is derived from an EMBL/GenBank/DDBJ whole genome shotgun (WGS) entry which is preliminary data.</text>
</comment>
<evidence type="ECO:0000256" key="1">
    <source>
        <dbReference type="SAM" id="Phobius"/>
    </source>
</evidence>
<dbReference type="PANTHER" id="PTHR12879">
    <property type="entry name" value="SPHINGOLIPID DELTA 4 DESATURASE/C-4 HYDROXYLASE PROTEIN DES2"/>
    <property type="match status" value="1"/>
</dbReference>
<organism evidence="3 4">
    <name type="scientific">Tetraparma gracilis</name>
    <dbReference type="NCBI Taxonomy" id="2962635"/>
    <lineage>
        <taxon>Eukaryota</taxon>
        <taxon>Sar</taxon>
        <taxon>Stramenopiles</taxon>
        <taxon>Ochrophyta</taxon>
        <taxon>Bolidophyceae</taxon>
        <taxon>Parmales</taxon>
        <taxon>Triparmaceae</taxon>
        <taxon>Tetraparma</taxon>
    </lineage>
</organism>
<proteinExistence type="predicted"/>
<evidence type="ECO:0000313" key="4">
    <source>
        <dbReference type="Proteomes" id="UP001165060"/>
    </source>
</evidence>
<dbReference type="Pfam" id="PF00487">
    <property type="entry name" value="FA_desaturase"/>
    <property type="match status" value="1"/>
</dbReference>
<dbReference type="InterPro" id="IPR005804">
    <property type="entry name" value="FA_desaturase_dom"/>
</dbReference>
<feature type="domain" description="Fatty acid desaturase" evidence="2">
    <location>
        <begin position="21"/>
        <end position="118"/>
    </location>
</feature>
<evidence type="ECO:0000259" key="2">
    <source>
        <dbReference type="Pfam" id="PF00487"/>
    </source>
</evidence>
<keyword evidence="1" id="KW-0472">Membrane</keyword>
<protein>
    <recommendedName>
        <fullName evidence="2">Fatty acid desaturase domain-containing protein</fullName>
    </recommendedName>
</protein>
<keyword evidence="4" id="KW-1185">Reference proteome</keyword>
<keyword evidence="1" id="KW-0812">Transmembrane</keyword>